<dbReference type="RefSeq" id="WP_306065745.1">
    <property type="nucleotide sequence ID" value="NZ_JAROCA020000003.1"/>
</dbReference>
<sequence>MNHLKYLGIKFIVIGIAILSIYGMFDHVPIPNLIIMSAIATGVSYIIGDALILRRYGNLAATIADFVLMAGTLWALSLMFVGPGQPILLPTLFSSYFILFCEPFIHAYILENEHERKAHDENEEHHAAPALHQARLQTEFAEENNADDLQKKDD</sequence>
<keyword evidence="3" id="KW-1185">Reference proteome</keyword>
<proteinExistence type="predicted"/>
<dbReference type="InterPro" id="IPR019649">
    <property type="entry name" value="DUF2512"/>
</dbReference>
<organism evidence="2 3">
    <name type="scientific">Tigheibacillus jepli</name>
    <dbReference type="NCBI Taxonomy" id="3035914"/>
    <lineage>
        <taxon>Bacteria</taxon>
        <taxon>Bacillati</taxon>
        <taxon>Bacillota</taxon>
        <taxon>Bacilli</taxon>
        <taxon>Bacillales</taxon>
        <taxon>Bacillaceae</taxon>
        <taxon>Tigheibacillus</taxon>
    </lineage>
</organism>
<protein>
    <submittedName>
        <fullName evidence="2">YndM family protein</fullName>
    </submittedName>
</protein>
<accession>A0ABU5CL16</accession>
<reference evidence="2 3" key="1">
    <citation type="submission" date="2023-10" db="EMBL/GenBank/DDBJ databases">
        <title>179-bfca-hs.</title>
        <authorList>
            <person name="Miliotis G."/>
            <person name="Sengupta P."/>
            <person name="Hameed A."/>
            <person name="Chuvochina M."/>
            <person name="Mcdonagh F."/>
            <person name="Simpson A.C."/>
            <person name="Singh N.K."/>
            <person name="Rekha P.D."/>
            <person name="Raman K."/>
            <person name="Hugenholtz P."/>
            <person name="Venkateswaran K."/>
        </authorList>
    </citation>
    <scope>NUCLEOTIDE SEQUENCE [LARGE SCALE GENOMIC DNA]</scope>
    <source>
        <strain evidence="2 3">179-BFC-A-HS</strain>
    </source>
</reference>
<gene>
    <name evidence="2" type="ORF">P5G51_018385</name>
</gene>
<keyword evidence="1" id="KW-1133">Transmembrane helix</keyword>
<evidence type="ECO:0000313" key="3">
    <source>
        <dbReference type="Proteomes" id="UP001228376"/>
    </source>
</evidence>
<feature type="transmembrane region" description="Helical" evidence="1">
    <location>
        <begin position="87"/>
        <end position="110"/>
    </location>
</feature>
<dbReference type="Pfam" id="PF10710">
    <property type="entry name" value="DUF2512"/>
    <property type="match status" value="1"/>
</dbReference>
<feature type="transmembrane region" description="Helical" evidence="1">
    <location>
        <begin position="59"/>
        <end position="81"/>
    </location>
</feature>
<feature type="transmembrane region" description="Helical" evidence="1">
    <location>
        <begin position="31"/>
        <end position="52"/>
    </location>
</feature>
<feature type="transmembrane region" description="Helical" evidence="1">
    <location>
        <begin position="7"/>
        <end position="25"/>
    </location>
</feature>
<dbReference type="EMBL" id="JAROCA020000003">
    <property type="protein sequence ID" value="MDY0407043.1"/>
    <property type="molecule type" value="Genomic_DNA"/>
</dbReference>
<keyword evidence="1" id="KW-0472">Membrane</keyword>
<evidence type="ECO:0000256" key="1">
    <source>
        <dbReference type="SAM" id="Phobius"/>
    </source>
</evidence>
<dbReference type="Proteomes" id="UP001228376">
    <property type="component" value="Unassembled WGS sequence"/>
</dbReference>
<comment type="caution">
    <text evidence="2">The sequence shown here is derived from an EMBL/GenBank/DDBJ whole genome shotgun (WGS) entry which is preliminary data.</text>
</comment>
<evidence type="ECO:0000313" key="2">
    <source>
        <dbReference type="EMBL" id="MDY0407043.1"/>
    </source>
</evidence>
<keyword evidence="1" id="KW-0812">Transmembrane</keyword>
<name>A0ABU5CL16_9BACI</name>